<sequence>MKRKILFSVLFVTPAWLSAQHVVVSPMVEKTINNYQYGGSISLEVQSQWRFGVFYQTSLSRLEQTRPHDQFWGMTVSAPLMKADRITFYGNSRVGFVNKYFLVLCPAVATELKLLKRFHLNVAISIRKGYLSAQTSMNIKI</sequence>
<keyword evidence="3" id="KW-1185">Reference proteome</keyword>
<name>A0ABS1KYZ2_9BACT</name>
<dbReference type="Proteomes" id="UP000613030">
    <property type="component" value="Unassembled WGS sequence"/>
</dbReference>
<evidence type="ECO:0000256" key="1">
    <source>
        <dbReference type="SAM" id="SignalP"/>
    </source>
</evidence>
<evidence type="ECO:0000313" key="3">
    <source>
        <dbReference type="Proteomes" id="UP000613030"/>
    </source>
</evidence>
<proteinExistence type="predicted"/>
<feature type="signal peptide" evidence="1">
    <location>
        <begin position="1"/>
        <end position="19"/>
    </location>
</feature>
<comment type="caution">
    <text evidence="2">The sequence shown here is derived from an EMBL/GenBank/DDBJ whole genome shotgun (WGS) entry which is preliminary data.</text>
</comment>
<organism evidence="2 3">
    <name type="scientific">Chryseolinea lacunae</name>
    <dbReference type="NCBI Taxonomy" id="2801331"/>
    <lineage>
        <taxon>Bacteria</taxon>
        <taxon>Pseudomonadati</taxon>
        <taxon>Bacteroidota</taxon>
        <taxon>Cytophagia</taxon>
        <taxon>Cytophagales</taxon>
        <taxon>Fulvivirgaceae</taxon>
        <taxon>Chryseolinea</taxon>
    </lineage>
</organism>
<reference evidence="2 3" key="1">
    <citation type="submission" date="2021-01" db="EMBL/GenBank/DDBJ databases">
        <title>Chryseolinea sp. Jin1 Genome sequencing and assembly.</title>
        <authorList>
            <person name="Kim I."/>
        </authorList>
    </citation>
    <scope>NUCLEOTIDE SEQUENCE [LARGE SCALE GENOMIC DNA]</scope>
    <source>
        <strain evidence="2 3">Jin1</strain>
    </source>
</reference>
<evidence type="ECO:0008006" key="4">
    <source>
        <dbReference type="Google" id="ProtNLM"/>
    </source>
</evidence>
<feature type="chain" id="PRO_5046857013" description="Type IX secretion system membrane protein PorP/SprF" evidence="1">
    <location>
        <begin position="20"/>
        <end position="141"/>
    </location>
</feature>
<evidence type="ECO:0000313" key="2">
    <source>
        <dbReference type="EMBL" id="MBL0744447.1"/>
    </source>
</evidence>
<dbReference type="EMBL" id="JAERRB010000011">
    <property type="protein sequence ID" value="MBL0744447.1"/>
    <property type="molecule type" value="Genomic_DNA"/>
</dbReference>
<gene>
    <name evidence="2" type="ORF">JI741_24655</name>
</gene>
<keyword evidence="1" id="KW-0732">Signal</keyword>
<dbReference type="RefSeq" id="WP_202014103.1">
    <property type="nucleotide sequence ID" value="NZ_JAERRB010000011.1"/>
</dbReference>
<protein>
    <recommendedName>
        <fullName evidence="4">Type IX secretion system membrane protein PorP/SprF</fullName>
    </recommendedName>
</protein>
<accession>A0ABS1KYZ2</accession>